<sequence length="277" mass="31581">MLSFDNARKLFTSSDLSLLETGHFSDVVLICGNHAWNLHRSIICKRCPWFEKALMGGFAGSETKKITLTDIASEVVEVVLRYLYSGAIDTAAVQRCEGECIISQYIRLWSVADFFLIEPLKADIIEAMEQSLEENVKKICNARYLIDSQEFKAIIHEFFWGVATTYYDLPHTQPCRQVLLDYAHAIRLNLYRSDVFIKEISNYPELASDLFMIAVKGRQSKWTGDSEADYRNYFVHVKCSGCGCKSKYAESWNIDPQASGKNIRIMEVPWCCESCVG</sequence>
<name>A0A2P5HFR6_DIAHE</name>
<dbReference type="SUPFAM" id="SSF54695">
    <property type="entry name" value="POZ domain"/>
    <property type="match status" value="1"/>
</dbReference>
<dbReference type="PROSITE" id="PS50097">
    <property type="entry name" value="BTB"/>
    <property type="match status" value="1"/>
</dbReference>
<dbReference type="AlphaFoldDB" id="A0A2P5HFR6"/>
<dbReference type="Proteomes" id="UP000094444">
    <property type="component" value="Unassembled WGS sequence"/>
</dbReference>
<keyword evidence="3" id="KW-1185">Reference proteome</keyword>
<evidence type="ECO:0000259" key="1">
    <source>
        <dbReference type="PROSITE" id="PS50097"/>
    </source>
</evidence>
<dbReference type="InterPro" id="IPR000210">
    <property type="entry name" value="BTB/POZ_dom"/>
</dbReference>
<dbReference type="SMART" id="SM00225">
    <property type="entry name" value="BTB"/>
    <property type="match status" value="1"/>
</dbReference>
<dbReference type="Pfam" id="PF00651">
    <property type="entry name" value="BTB"/>
    <property type="match status" value="1"/>
</dbReference>
<dbReference type="PANTHER" id="PTHR47843:SF5">
    <property type="entry name" value="BTB_POZ DOMAIN PROTEIN"/>
    <property type="match status" value="1"/>
</dbReference>
<accession>A0A2P5HFR6</accession>
<comment type="caution">
    <text evidence="2">The sequence shown here is derived from an EMBL/GenBank/DDBJ whole genome shotgun (WGS) entry which is preliminary data.</text>
</comment>
<dbReference type="STRING" id="158607.A0A2P5HFR6"/>
<dbReference type="Gene3D" id="3.30.710.10">
    <property type="entry name" value="Potassium Channel Kv1.1, Chain A"/>
    <property type="match status" value="1"/>
</dbReference>
<dbReference type="InterPro" id="IPR011333">
    <property type="entry name" value="SKP1/BTB/POZ_sf"/>
</dbReference>
<reference evidence="2" key="1">
    <citation type="submission" date="2017-09" db="EMBL/GenBank/DDBJ databases">
        <title>Polyketide synthases of a Diaporthe helianthi virulent isolate.</title>
        <authorList>
            <person name="Baroncelli R."/>
        </authorList>
    </citation>
    <scope>NUCLEOTIDE SEQUENCE [LARGE SCALE GENOMIC DNA]</scope>
    <source>
        <strain evidence="2">7/96</strain>
    </source>
</reference>
<proteinExistence type="predicted"/>
<evidence type="ECO:0000313" key="2">
    <source>
        <dbReference type="EMBL" id="POS69081.1"/>
    </source>
</evidence>
<organism evidence="2 3">
    <name type="scientific">Diaporthe helianthi</name>
    <dbReference type="NCBI Taxonomy" id="158607"/>
    <lineage>
        <taxon>Eukaryota</taxon>
        <taxon>Fungi</taxon>
        <taxon>Dikarya</taxon>
        <taxon>Ascomycota</taxon>
        <taxon>Pezizomycotina</taxon>
        <taxon>Sordariomycetes</taxon>
        <taxon>Sordariomycetidae</taxon>
        <taxon>Diaporthales</taxon>
        <taxon>Diaporthaceae</taxon>
        <taxon>Diaporthe</taxon>
    </lineage>
</organism>
<dbReference type="OrthoDB" id="1022638at2759"/>
<evidence type="ECO:0000313" key="3">
    <source>
        <dbReference type="Proteomes" id="UP000094444"/>
    </source>
</evidence>
<protein>
    <recommendedName>
        <fullName evidence="1">BTB domain-containing protein</fullName>
    </recommendedName>
</protein>
<dbReference type="CDD" id="cd18186">
    <property type="entry name" value="BTB_POZ_ZBTB_KLHL-like"/>
    <property type="match status" value="1"/>
</dbReference>
<dbReference type="PANTHER" id="PTHR47843">
    <property type="entry name" value="BTB DOMAIN-CONTAINING PROTEIN-RELATED"/>
    <property type="match status" value="1"/>
</dbReference>
<gene>
    <name evidence="2" type="ORF">DHEL01_v212527</name>
</gene>
<dbReference type="EMBL" id="MAVT02002704">
    <property type="protein sequence ID" value="POS69081.1"/>
    <property type="molecule type" value="Genomic_DNA"/>
</dbReference>
<dbReference type="InParanoid" id="A0A2P5HFR6"/>
<feature type="domain" description="BTB" evidence="1">
    <location>
        <begin position="25"/>
        <end position="92"/>
    </location>
</feature>